<dbReference type="RefSeq" id="WP_379018966.1">
    <property type="nucleotide sequence ID" value="NZ_JBHRTA010000008.1"/>
</dbReference>
<keyword evidence="5 9" id="KW-0732">Signal</keyword>
<dbReference type="PROSITE" id="PS52016">
    <property type="entry name" value="TONB_DEPENDENT_REC_3"/>
    <property type="match status" value="1"/>
</dbReference>
<evidence type="ECO:0000256" key="3">
    <source>
        <dbReference type="ARBA" id="ARBA00022452"/>
    </source>
</evidence>
<evidence type="ECO:0000259" key="10">
    <source>
        <dbReference type="Pfam" id="PF07715"/>
    </source>
</evidence>
<dbReference type="InterPro" id="IPR039426">
    <property type="entry name" value="TonB-dep_rcpt-like"/>
</dbReference>
<dbReference type="InterPro" id="IPR023997">
    <property type="entry name" value="TonB-dep_OMP_SusC/RagA_CS"/>
</dbReference>
<protein>
    <submittedName>
        <fullName evidence="11">SusC/RagA family TonB-linked outer membrane protein</fullName>
    </submittedName>
</protein>
<name>A0ABV7JJU6_9SPHI</name>
<dbReference type="SUPFAM" id="SSF49464">
    <property type="entry name" value="Carboxypeptidase regulatory domain-like"/>
    <property type="match status" value="1"/>
</dbReference>
<comment type="caution">
    <text evidence="11">The sequence shown here is derived from an EMBL/GenBank/DDBJ whole genome shotgun (WGS) entry which is preliminary data.</text>
</comment>
<evidence type="ECO:0000313" key="12">
    <source>
        <dbReference type="Proteomes" id="UP001595526"/>
    </source>
</evidence>
<dbReference type="InterPro" id="IPR008969">
    <property type="entry name" value="CarboxyPept-like_regulatory"/>
</dbReference>
<feature type="signal peptide" evidence="9">
    <location>
        <begin position="1"/>
        <end position="24"/>
    </location>
</feature>
<dbReference type="InterPro" id="IPR012910">
    <property type="entry name" value="Plug_dom"/>
</dbReference>
<dbReference type="SUPFAM" id="SSF56935">
    <property type="entry name" value="Porins"/>
    <property type="match status" value="1"/>
</dbReference>
<evidence type="ECO:0000256" key="8">
    <source>
        <dbReference type="PROSITE-ProRule" id="PRU01360"/>
    </source>
</evidence>
<feature type="domain" description="TonB-dependent receptor plug" evidence="10">
    <location>
        <begin position="116"/>
        <end position="241"/>
    </location>
</feature>
<gene>
    <name evidence="11" type="ORF">ACFOET_01820</name>
</gene>
<evidence type="ECO:0000256" key="2">
    <source>
        <dbReference type="ARBA" id="ARBA00022448"/>
    </source>
</evidence>
<dbReference type="Pfam" id="PF13715">
    <property type="entry name" value="CarbopepD_reg_2"/>
    <property type="match status" value="1"/>
</dbReference>
<evidence type="ECO:0000313" key="11">
    <source>
        <dbReference type="EMBL" id="MFC3196341.1"/>
    </source>
</evidence>
<evidence type="ECO:0000256" key="6">
    <source>
        <dbReference type="ARBA" id="ARBA00023136"/>
    </source>
</evidence>
<proteinExistence type="inferred from homology"/>
<feature type="chain" id="PRO_5045730512" evidence="9">
    <location>
        <begin position="25"/>
        <end position="1128"/>
    </location>
</feature>
<keyword evidence="4 8" id="KW-0812">Transmembrane</keyword>
<evidence type="ECO:0000256" key="7">
    <source>
        <dbReference type="ARBA" id="ARBA00023237"/>
    </source>
</evidence>
<evidence type="ECO:0000256" key="5">
    <source>
        <dbReference type="ARBA" id="ARBA00022729"/>
    </source>
</evidence>
<evidence type="ECO:0000256" key="1">
    <source>
        <dbReference type="ARBA" id="ARBA00004571"/>
    </source>
</evidence>
<dbReference type="PANTHER" id="PTHR30069:SF29">
    <property type="entry name" value="HEMOGLOBIN AND HEMOGLOBIN-HAPTOGLOBIN-BINDING PROTEIN 1-RELATED"/>
    <property type="match status" value="1"/>
</dbReference>
<reference evidence="12" key="1">
    <citation type="journal article" date="2019" name="Int. J. Syst. Evol. Microbiol.">
        <title>The Global Catalogue of Microorganisms (GCM) 10K type strain sequencing project: providing services to taxonomists for standard genome sequencing and annotation.</title>
        <authorList>
            <consortium name="The Broad Institute Genomics Platform"/>
            <consortium name="The Broad Institute Genome Sequencing Center for Infectious Disease"/>
            <person name="Wu L."/>
            <person name="Ma J."/>
        </authorList>
    </citation>
    <scope>NUCLEOTIDE SEQUENCE [LARGE SCALE GENOMIC DNA]</scope>
    <source>
        <strain evidence="12">KCTC 52416</strain>
    </source>
</reference>
<evidence type="ECO:0000256" key="9">
    <source>
        <dbReference type="SAM" id="SignalP"/>
    </source>
</evidence>
<keyword evidence="3 8" id="KW-1134">Transmembrane beta strand</keyword>
<dbReference type="Proteomes" id="UP001595526">
    <property type="component" value="Unassembled WGS sequence"/>
</dbReference>
<sequence>MRIFYVKCCMVIMALFGTATIIHAQQTVSGVVTDANGPLPGVSVSVQGTTRGTQTDTDGRYSIQASQGETLRFSIIGYQMQEVKVGASNTVNVQLKEDASELGEVVVTAMGIKREQRKLGYAVSTVSGAEITQAAPTNFASALYGKATGVSINTNAGGGNSAVAIDIRGNMNSISFQRQPLLVVDGVITRNGEANNDGYWADQRIRGNGILDINPENIESINILKGAAASALYGSDAAAGVIVVTTKSGRGSDGFGVEFSATYGIEQVGVLPDYQFDFGVGYERSIAQANFGTNDAGFIERVVQNGRIWLGDPTNSNTVSVPAPSHLSNGDIVRHPHFGGWAQFGPRFDGKETLYWDGQLRPYVAHRDNYQQFYRNGHNGIYNIAIFNSAVNGNYRFSYTRNDYQSVMESGPQGKNTFNLNSSYIVTPKISVDLVANYVNEQITNRPHMIDRLTNNYTGFLSPAQDIRWFMDRYRTSRGFKYVTSANRQNDPEEAFVLPTAGTDYMDYFWHQRENQLIERNNRLMGAATVTYNILESLSIRGRLGTDFTNQSREHKQSNEVPLHVGTSGGYSTGSDRLQFTYGDLLLSYNTQLSDRIGLSAQAGYQAREESYVFTNQTTRGGLSTVNWFSLSASNQISGGTSTRQTLVKDGLFAILGFDINNYLFVEGSLRQERASTLAPGNNVFYFPSVSSAFELSNAFTLPSFVDYSKLRASYGVVGNPPVPYATNVVYNANSASGTPTLNPQTEYGNNELRNEIKHEFEIGWETQLVGNRIGFDVTYYNNNIVDMILPLDVAYSTGAQRIMQNVGNMRNYGLELGLSGTPIRNNAFSWDSRINFGFNRNRVTALQDGMSEINHFDVDGGSIYVRSRVGHAAGDIFTYTLSQHQNGELLVGENGHYVPNFSQMVHAGNIQPKVVGGFLNSFSYKGIMLNTVIDFRFGGQVFSPAIHYGRSAGMFTETLPGRDEQTGGIPYYRNADGNFVQVPAGTSVGPNGEAIFNDGIILGGVTANGEPNTRIIEAGAYYRLSHGWGAFPGQGVTGTYERAIFDNDFIRMREIALTYTLPSGIADRLKASRVAISAYGRNLFFLHKTIPHLDPEATIGTDWLTRANIGNAGIVPRSFGLTLRAAF</sequence>
<accession>A0ABV7JJU6</accession>
<dbReference type="InterPro" id="IPR036942">
    <property type="entry name" value="Beta-barrel_TonB_sf"/>
</dbReference>
<dbReference type="NCBIfam" id="TIGR04056">
    <property type="entry name" value="OMP_RagA_SusC"/>
    <property type="match status" value="1"/>
</dbReference>
<dbReference type="NCBIfam" id="TIGR04057">
    <property type="entry name" value="SusC_RagA_signa"/>
    <property type="match status" value="1"/>
</dbReference>
<keyword evidence="6 8" id="KW-0472">Membrane</keyword>
<comment type="subcellular location">
    <subcellularLocation>
        <location evidence="1 8">Cell outer membrane</location>
        <topology evidence="1 8">Multi-pass membrane protein</topology>
    </subcellularLocation>
</comment>
<dbReference type="PANTHER" id="PTHR30069">
    <property type="entry name" value="TONB-DEPENDENT OUTER MEMBRANE RECEPTOR"/>
    <property type="match status" value="1"/>
</dbReference>
<dbReference type="InterPro" id="IPR023996">
    <property type="entry name" value="TonB-dep_OMP_SusC/RagA"/>
</dbReference>
<comment type="similarity">
    <text evidence="8">Belongs to the TonB-dependent receptor family.</text>
</comment>
<keyword evidence="7 8" id="KW-0998">Cell outer membrane</keyword>
<dbReference type="Gene3D" id="2.40.170.20">
    <property type="entry name" value="TonB-dependent receptor, beta-barrel domain"/>
    <property type="match status" value="1"/>
</dbReference>
<evidence type="ECO:0000256" key="4">
    <source>
        <dbReference type="ARBA" id="ARBA00022692"/>
    </source>
</evidence>
<dbReference type="Gene3D" id="2.170.130.10">
    <property type="entry name" value="TonB-dependent receptor, plug domain"/>
    <property type="match status" value="1"/>
</dbReference>
<keyword evidence="12" id="KW-1185">Reference proteome</keyword>
<keyword evidence="2 8" id="KW-0813">Transport</keyword>
<dbReference type="Pfam" id="PF07715">
    <property type="entry name" value="Plug"/>
    <property type="match status" value="1"/>
</dbReference>
<dbReference type="EMBL" id="JBHRTA010000008">
    <property type="protein sequence ID" value="MFC3196341.1"/>
    <property type="molecule type" value="Genomic_DNA"/>
</dbReference>
<organism evidence="11 12">
    <name type="scientific">Parapedobacter deserti</name>
    <dbReference type="NCBI Taxonomy" id="1912957"/>
    <lineage>
        <taxon>Bacteria</taxon>
        <taxon>Pseudomonadati</taxon>
        <taxon>Bacteroidota</taxon>
        <taxon>Sphingobacteriia</taxon>
        <taxon>Sphingobacteriales</taxon>
        <taxon>Sphingobacteriaceae</taxon>
        <taxon>Parapedobacter</taxon>
    </lineage>
</organism>
<dbReference type="Gene3D" id="2.60.40.1120">
    <property type="entry name" value="Carboxypeptidase-like, regulatory domain"/>
    <property type="match status" value="1"/>
</dbReference>
<dbReference type="InterPro" id="IPR037066">
    <property type="entry name" value="Plug_dom_sf"/>
</dbReference>